<organism evidence="2 3">
    <name type="scientific">Allgaiera indica</name>
    <dbReference type="NCBI Taxonomy" id="765699"/>
    <lineage>
        <taxon>Bacteria</taxon>
        <taxon>Pseudomonadati</taxon>
        <taxon>Pseudomonadota</taxon>
        <taxon>Alphaproteobacteria</taxon>
        <taxon>Rhodobacterales</taxon>
        <taxon>Paracoccaceae</taxon>
        <taxon>Allgaiera</taxon>
    </lineage>
</organism>
<sequence>MTRAELVAQLQQLRNVVERLAAENVPPVLYHIDCYRGRLHPEKRLSRDEANERRPTHVDLVPID</sequence>
<protein>
    <submittedName>
        <fullName evidence="2">Uncharacterized protein</fullName>
    </submittedName>
</protein>
<feature type="region of interest" description="Disordered" evidence="1">
    <location>
        <begin position="43"/>
        <end position="64"/>
    </location>
</feature>
<gene>
    <name evidence="2" type="ORF">GCM10008024_02120</name>
</gene>
<feature type="compositionally biased region" description="Basic and acidic residues" evidence="1">
    <location>
        <begin position="43"/>
        <end position="57"/>
    </location>
</feature>
<evidence type="ECO:0000256" key="1">
    <source>
        <dbReference type="SAM" id="MobiDB-lite"/>
    </source>
</evidence>
<comment type="caution">
    <text evidence="2">The sequence shown here is derived from an EMBL/GenBank/DDBJ whole genome shotgun (WGS) entry which is preliminary data.</text>
</comment>
<dbReference type="AlphaFoldDB" id="A0AAN4UMW2"/>
<dbReference type="Proteomes" id="UP000634647">
    <property type="component" value="Unassembled WGS sequence"/>
</dbReference>
<evidence type="ECO:0000313" key="3">
    <source>
        <dbReference type="Proteomes" id="UP000634647"/>
    </source>
</evidence>
<dbReference type="EMBL" id="BNAB01000001">
    <property type="protein sequence ID" value="GHD98472.1"/>
    <property type="molecule type" value="Genomic_DNA"/>
</dbReference>
<evidence type="ECO:0000313" key="2">
    <source>
        <dbReference type="EMBL" id="GHD98472.1"/>
    </source>
</evidence>
<reference evidence="2" key="1">
    <citation type="journal article" date="2014" name="Int. J. Syst. Evol. Microbiol.">
        <title>Complete genome sequence of Corynebacterium casei LMG S-19264T (=DSM 44701T), isolated from a smear-ripened cheese.</title>
        <authorList>
            <consortium name="US DOE Joint Genome Institute (JGI-PGF)"/>
            <person name="Walter F."/>
            <person name="Albersmeier A."/>
            <person name="Kalinowski J."/>
            <person name="Ruckert C."/>
        </authorList>
    </citation>
    <scope>NUCLEOTIDE SEQUENCE</scope>
    <source>
        <strain evidence="2">CGMCC 1.10859</strain>
    </source>
</reference>
<accession>A0AAN4UMW2</accession>
<reference evidence="2" key="2">
    <citation type="submission" date="2023-06" db="EMBL/GenBank/DDBJ databases">
        <authorList>
            <person name="Sun Q."/>
            <person name="Zhou Y."/>
        </authorList>
    </citation>
    <scope>NUCLEOTIDE SEQUENCE</scope>
    <source>
        <strain evidence="2">CGMCC 1.10859</strain>
    </source>
</reference>
<proteinExistence type="predicted"/>
<name>A0AAN4UMW2_9RHOB</name>